<evidence type="ECO:0000313" key="1">
    <source>
        <dbReference type="EMBL" id="MDO6575333.1"/>
    </source>
</evidence>
<dbReference type="AlphaFoldDB" id="A0AAW7YYL4"/>
<organism evidence="1 2">
    <name type="scientific">Staphylococcus pasteuri_A</name>
    <dbReference type="NCBI Taxonomy" id="3062664"/>
    <lineage>
        <taxon>Bacteria</taxon>
        <taxon>Bacillati</taxon>
        <taxon>Bacillota</taxon>
        <taxon>Bacilli</taxon>
        <taxon>Bacillales</taxon>
        <taxon>Staphylococcaceae</taxon>
        <taxon>Staphylococcus</taxon>
    </lineage>
</organism>
<name>A0AAW7YYL4_9STAP</name>
<protein>
    <submittedName>
        <fullName evidence="1">DEAD/DEAH box helicase</fullName>
    </submittedName>
</protein>
<dbReference type="Proteomes" id="UP001170310">
    <property type="component" value="Unassembled WGS sequence"/>
</dbReference>
<keyword evidence="1" id="KW-0378">Hydrolase</keyword>
<keyword evidence="2" id="KW-1185">Reference proteome</keyword>
<dbReference type="GO" id="GO:0004386">
    <property type="term" value="F:helicase activity"/>
    <property type="evidence" value="ECO:0007669"/>
    <property type="project" value="UniProtKB-KW"/>
</dbReference>
<comment type="caution">
    <text evidence="1">The sequence shown here is derived from an EMBL/GenBank/DDBJ whole genome shotgun (WGS) entry which is preliminary data.</text>
</comment>
<gene>
    <name evidence="1" type="ORF">Q4528_14550</name>
</gene>
<keyword evidence="1" id="KW-0347">Helicase</keyword>
<keyword evidence="1" id="KW-0067">ATP-binding</keyword>
<accession>A0AAW7YYL4</accession>
<proteinExistence type="predicted"/>
<feature type="non-terminal residue" evidence="1">
    <location>
        <position position="1"/>
    </location>
</feature>
<evidence type="ECO:0000313" key="2">
    <source>
        <dbReference type="Proteomes" id="UP001170310"/>
    </source>
</evidence>
<dbReference type="EMBL" id="JAUOQO010000521">
    <property type="protein sequence ID" value="MDO6575333.1"/>
    <property type="molecule type" value="Genomic_DNA"/>
</dbReference>
<reference evidence="1" key="1">
    <citation type="submission" date="2023-07" db="EMBL/GenBank/DDBJ databases">
        <title>Genome content predicts the carbon catabolic preferences of heterotrophic bacteria.</title>
        <authorList>
            <person name="Gralka M."/>
        </authorList>
    </citation>
    <scope>NUCLEOTIDE SEQUENCE</scope>
    <source>
        <strain evidence="1">E2R20</strain>
    </source>
</reference>
<feature type="non-terminal residue" evidence="1">
    <location>
        <position position="86"/>
    </location>
</feature>
<keyword evidence="1" id="KW-0547">Nucleotide-binding</keyword>
<sequence length="86" mass="9681">PGDEPKANTAFIDGVRQYVTDVKELEIDLIDRINPFQTARAILAKSMDEGTLKEVAAIIAKKRINLSHEEARMLAERAVRFRQETG</sequence>